<dbReference type="NCBIfam" id="TIGR02532">
    <property type="entry name" value="IV_pilin_GFxxxE"/>
    <property type="match status" value="1"/>
</dbReference>
<dbReference type="PANTHER" id="PTHR30093">
    <property type="entry name" value="GENERAL SECRETION PATHWAY PROTEIN G"/>
    <property type="match status" value="1"/>
</dbReference>
<dbReference type="Pfam" id="PF07596">
    <property type="entry name" value="SBP_bac_10"/>
    <property type="match status" value="1"/>
</dbReference>
<keyword evidence="1" id="KW-0812">Transmembrane</keyword>
<dbReference type="SUPFAM" id="SSF54523">
    <property type="entry name" value="Pili subunits"/>
    <property type="match status" value="1"/>
</dbReference>
<dbReference type="PANTHER" id="PTHR30093:SF2">
    <property type="entry name" value="TYPE II SECRETION SYSTEM PROTEIN H"/>
    <property type="match status" value="1"/>
</dbReference>
<dbReference type="AlphaFoldDB" id="A0A5C5YVM8"/>
<evidence type="ECO:0000313" key="3">
    <source>
        <dbReference type="EMBL" id="TWT78567.1"/>
    </source>
</evidence>
<dbReference type="InterPro" id="IPR011453">
    <property type="entry name" value="DUF1559"/>
</dbReference>
<keyword evidence="1" id="KW-1133">Transmembrane helix</keyword>
<dbReference type="InterPro" id="IPR012902">
    <property type="entry name" value="N_methyl_site"/>
</dbReference>
<dbReference type="Gene3D" id="3.30.700.10">
    <property type="entry name" value="Glycoprotein, Type 4 Pilin"/>
    <property type="match status" value="1"/>
</dbReference>
<comment type="caution">
    <text evidence="3">The sequence shown here is derived from an EMBL/GenBank/DDBJ whole genome shotgun (WGS) entry which is preliminary data.</text>
</comment>
<evidence type="ECO:0000313" key="4">
    <source>
        <dbReference type="Proteomes" id="UP000318478"/>
    </source>
</evidence>
<gene>
    <name evidence="3" type="ORF">Pla123a_13600</name>
</gene>
<dbReference type="OrthoDB" id="254858at2"/>
<dbReference type="EMBL" id="SJPO01000002">
    <property type="protein sequence ID" value="TWT78567.1"/>
    <property type="molecule type" value="Genomic_DNA"/>
</dbReference>
<proteinExistence type="predicted"/>
<feature type="domain" description="DUF1559" evidence="2">
    <location>
        <begin position="53"/>
        <end position="335"/>
    </location>
</feature>
<evidence type="ECO:0000256" key="1">
    <source>
        <dbReference type="SAM" id="Phobius"/>
    </source>
</evidence>
<keyword evidence="1" id="KW-0472">Membrane</keyword>
<accession>A0A5C5YVM8</accession>
<reference evidence="3 4" key="1">
    <citation type="submission" date="2019-02" db="EMBL/GenBank/DDBJ databases">
        <title>Deep-cultivation of Planctomycetes and their phenomic and genomic characterization uncovers novel biology.</title>
        <authorList>
            <person name="Wiegand S."/>
            <person name="Jogler M."/>
            <person name="Boedeker C."/>
            <person name="Pinto D."/>
            <person name="Vollmers J."/>
            <person name="Rivas-Marin E."/>
            <person name="Kohn T."/>
            <person name="Peeters S.H."/>
            <person name="Heuer A."/>
            <person name="Rast P."/>
            <person name="Oberbeckmann S."/>
            <person name="Bunk B."/>
            <person name="Jeske O."/>
            <person name="Meyerdierks A."/>
            <person name="Storesund J.E."/>
            <person name="Kallscheuer N."/>
            <person name="Luecker S."/>
            <person name="Lage O.M."/>
            <person name="Pohl T."/>
            <person name="Merkel B.J."/>
            <person name="Hornburger P."/>
            <person name="Mueller R.-W."/>
            <person name="Bruemmer F."/>
            <person name="Labrenz M."/>
            <person name="Spormann A.M."/>
            <person name="Op Den Camp H."/>
            <person name="Overmann J."/>
            <person name="Amann R."/>
            <person name="Jetten M.S.M."/>
            <person name="Mascher T."/>
            <person name="Medema M.H."/>
            <person name="Devos D.P."/>
            <person name="Kaster A.-K."/>
            <person name="Ovreas L."/>
            <person name="Rohde M."/>
            <person name="Galperin M.Y."/>
            <person name="Jogler C."/>
        </authorList>
    </citation>
    <scope>NUCLEOTIDE SEQUENCE [LARGE SCALE GENOMIC DNA]</scope>
    <source>
        <strain evidence="3 4">Pla123a</strain>
    </source>
</reference>
<evidence type="ECO:0000259" key="2">
    <source>
        <dbReference type="Pfam" id="PF07596"/>
    </source>
</evidence>
<keyword evidence="4" id="KW-1185">Reference proteome</keyword>
<organism evidence="3 4">
    <name type="scientific">Posidoniimonas polymericola</name>
    <dbReference type="NCBI Taxonomy" id="2528002"/>
    <lineage>
        <taxon>Bacteria</taxon>
        <taxon>Pseudomonadati</taxon>
        <taxon>Planctomycetota</taxon>
        <taxon>Planctomycetia</taxon>
        <taxon>Pirellulales</taxon>
        <taxon>Lacipirellulaceae</taxon>
        <taxon>Posidoniimonas</taxon>
    </lineage>
</organism>
<protein>
    <recommendedName>
        <fullName evidence="2">DUF1559 domain-containing protein</fullName>
    </recommendedName>
</protein>
<dbReference type="Pfam" id="PF07963">
    <property type="entry name" value="N_methyl"/>
    <property type="match status" value="1"/>
</dbReference>
<dbReference type="Proteomes" id="UP000318478">
    <property type="component" value="Unassembled WGS sequence"/>
</dbReference>
<feature type="transmembrane region" description="Helical" evidence="1">
    <location>
        <begin position="28"/>
        <end position="52"/>
    </location>
</feature>
<dbReference type="InterPro" id="IPR045584">
    <property type="entry name" value="Pilin-like"/>
</dbReference>
<dbReference type="RefSeq" id="WP_146585127.1">
    <property type="nucleotide sequence ID" value="NZ_SJPO01000002.1"/>
</dbReference>
<name>A0A5C5YVM8_9BACT</name>
<sequence length="355" mass="38459">MRPHSPAAATSLLPTCPALPRHPARRPAFTLVELLVVIAIIGLLIALLLPAVQAARGAARRAACMNNLKQVALATLNYESSQDKLPPARLTFGVDGTDTRSSKWSPQARLLPYLEEAQFESLIDYDQDYESTVFGDGFIGAYRVSAYLCPSEEQDTVRISDGQPMHYPLNYGVNRGVFLVFDPTGKQQEVGAFQASVGTKMAQISDGTSKTLMLAEVKGWTPYRRDASHADNTVPATAAEVCSLPPGTFKQNSGHTEWVDGRSHQTGFTAALTPNTQVTQCEEGYDIDWVSTREGRSATEATYAVVTSRSYHAGNLVNTAMMDGSVRTVTGDIDRTAWWAAATRNGEEAIGLDTP</sequence>